<evidence type="ECO:0000313" key="3">
    <source>
        <dbReference type="Proteomes" id="UP000287651"/>
    </source>
</evidence>
<feature type="region of interest" description="Disordered" evidence="1">
    <location>
        <begin position="43"/>
        <end position="71"/>
    </location>
</feature>
<gene>
    <name evidence="2" type="ORF">B296_00050198</name>
</gene>
<dbReference type="Proteomes" id="UP000287651">
    <property type="component" value="Unassembled WGS sequence"/>
</dbReference>
<protein>
    <submittedName>
        <fullName evidence="2">Uncharacterized protein</fullName>
    </submittedName>
</protein>
<reference evidence="2 3" key="1">
    <citation type="journal article" date="2014" name="Agronomy (Basel)">
        <title>A Draft Genome Sequence for Ensete ventricosum, the Drought-Tolerant Tree Against Hunger.</title>
        <authorList>
            <person name="Harrison J."/>
            <person name="Moore K.A."/>
            <person name="Paszkiewicz K."/>
            <person name="Jones T."/>
            <person name="Grant M."/>
            <person name="Ambacheew D."/>
            <person name="Muzemil S."/>
            <person name="Studholme D.J."/>
        </authorList>
    </citation>
    <scope>NUCLEOTIDE SEQUENCE [LARGE SCALE GENOMIC DNA]</scope>
</reference>
<name>A0A426YMD4_ENSVE</name>
<evidence type="ECO:0000256" key="1">
    <source>
        <dbReference type="SAM" id="MobiDB-lite"/>
    </source>
</evidence>
<proteinExistence type="predicted"/>
<dbReference type="EMBL" id="AMZH03011442">
    <property type="protein sequence ID" value="RRT52878.1"/>
    <property type="molecule type" value="Genomic_DNA"/>
</dbReference>
<comment type="caution">
    <text evidence="2">The sequence shown here is derived from an EMBL/GenBank/DDBJ whole genome shotgun (WGS) entry which is preliminary data.</text>
</comment>
<evidence type="ECO:0000313" key="2">
    <source>
        <dbReference type="EMBL" id="RRT52878.1"/>
    </source>
</evidence>
<organism evidence="2 3">
    <name type="scientific">Ensete ventricosum</name>
    <name type="common">Abyssinian banana</name>
    <name type="synonym">Musa ensete</name>
    <dbReference type="NCBI Taxonomy" id="4639"/>
    <lineage>
        <taxon>Eukaryota</taxon>
        <taxon>Viridiplantae</taxon>
        <taxon>Streptophyta</taxon>
        <taxon>Embryophyta</taxon>
        <taxon>Tracheophyta</taxon>
        <taxon>Spermatophyta</taxon>
        <taxon>Magnoliopsida</taxon>
        <taxon>Liliopsida</taxon>
        <taxon>Zingiberales</taxon>
        <taxon>Musaceae</taxon>
        <taxon>Ensete</taxon>
    </lineage>
</organism>
<dbReference type="AlphaFoldDB" id="A0A426YMD4"/>
<sequence>MAASRAVAMMAAACMGRRGRWDGSNDKGGRGFDEGTSVVEESMAGSGEWQMGWRSHRKQRRNRGEAGDVVTATRDSDTVVWQWRVDGGTVMGGSDEGMVGSEGRRLRVVVRQRRVRLRL</sequence>
<accession>A0A426YMD4</accession>